<dbReference type="EMBL" id="BPPX01000019">
    <property type="protein sequence ID" value="GJC85698.1"/>
    <property type="molecule type" value="Genomic_DNA"/>
</dbReference>
<keyword evidence="2" id="KW-0255">Endonuclease</keyword>
<evidence type="ECO:0000256" key="3">
    <source>
        <dbReference type="ARBA" id="ARBA00022801"/>
    </source>
</evidence>
<dbReference type="InterPro" id="IPR036389">
    <property type="entry name" value="RNase_III_sf"/>
</dbReference>
<dbReference type="GO" id="GO:0004525">
    <property type="term" value="F:ribonuclease III activity"/>
    <property type="evidence" value="ECO:0007669"/>
    <property type="project" value="InterPro"/>
</dbReference>
<keyword evidence="3" id="KW-0378">Hydrolase</keyword>
<sequence>MSKRSSSGALPPSKRRHTEDEALGLLLDHSNELMKCLQALSKSKSDYSVENEDLQTLRHLSKKLLPSFKQLAGEGSTQAEKDRENGVSKVKLLTPPSENPINRLTLFQEKALSSEKDESLPTPSLRPTPSAPPIPPFTLVTPWTPADIPGSMPPLPKISNPVLETAAFTHAGIVKHRTDLNYERLEWLGDAYVELISSSLIFQTFGGMPTGKCSQIRELLIRNANLGEYSAHYKLFERARLPAEFRSNGNLPPVAKPHEVKKVHGDLFEAYVAAVVLSDPVYGLSRAAEWLKALWAMTIKDQIRTNAKKPEMGMVKELSETVTEETKIAPKVRLSQVIGTRSTNIRYEDLPSANKKDKYNKKLALFTVGVYLDGWGEKNKLLGTGSDLNKKEAGQKAAQMALNNKKLMKVYEEKKKAYMAALGETEAKSD</sequence>
<accession>A0AA37GR47</accession>
<feature type="domain" description="RNase III" evidence="6">
    <location>
        <begin position="163"/>
        <end position="280"/>
    </location>
</feature>
<keyword evidence="8" id="KW-1185">Reference proteome</keyword>
<dbReference type="GO" id="GO:0034475">
    <property type="term" value="P:U4 snRNA 3'-end processing"/>
    <property type="evidence" value="ECO:0007669"/>
    <property type="project" value="TreeGrafter"/>
</dbReference>
<dbReference type="Proteomes" id="UP001055172">
    <property type="component" value="Unassembled WGS sequence"/>
</dbReference>
<dbReference type="InterPro" id="IPR014720">
    <property type="entry name" value="dsRBD_dom"/>
</dbReference>
<dbReference type="AlphaFoldDB" id="A0AA37GR47"/>
<dbReference type="GO" id="GO:0006369">
    <property type="term" value="P:termination of RNA polymerase II transcription"/>
    <property type="evidence" value="ECO:0007669"/>
    <property type="project" value="TreeGrafter"/>
</dbReference>
<feature type="region of interest" description="Disordered" evidence="5">
    <location>
        <begin position="112"/>
        <end position="136"/>
    </location>
</feature>
<evidence type="ECO:0000256" key="5">
    <source>
        <dbReference type="SAM" id="MobiDB-lite"/>
    </source>
</evidence>
<protein>
    <submittedName>
        <fullName evidence="7">Ribonuclease 3</fullName>
    </submittedName>
</protein>
<dbReference type="GO" id="GO:0005654">
    <property type="term" value="C:nucleoplasm"/>
    <property type="evidence" value="ECO:0007669"/>
    <property type="project" value="TreeGrafter"/>
</dbReference>
<dbReference type="SUPFAM" id="SSF69065">
    <property type="entry name" value="RNase III domain-like"/>
    <property type="match status" value="1"/>
</dbReference>
<name>A0AA37GR47_9PEZI</name>
<dbReference type="GO" id="GO:0003723">
    <property type="term" value="F:RNA binding"/>
    <property type="evidence" value="ECO:0007669"/>
    <property type="project" value="UniProtKB-KW"/>
</dbReference>
<dbReference type="PROSITE" id="PS50142">
    <property type="entry name" value="RNASE_3_2"/>
    <property type="match status" value="1"/>
</dbReference>
<dbReference type="GO" id="GO:0006364">
    <property type="term" value="P:rRNA processing"/>
    <property type="evidence" value="ECO:0007669"/>
    <property type="project" value="TreeGrafter"/>
</dbReference>
<proteinExistence type="predicted"/>
<dbReference type="PANTHER" id="PTHR11207:SF0">
    <property type="entry name" value="RIBONUCLEASE 3"/>
    <property type="match status" value="1"/>
</dbReference>
<feature type="compositionally biased region" description="Pro residues" evidence="5">
    <location>
        <begin position="124"/>
        <end position="136"/>
    </location>
</feature>
<dbReference type="PROSITE" id="PS00517">
    <property type="entry name" value="RNASE_3_1"/>
    <property type="match status" value="1"/>
</dbReference>
<dbReference type="InterPro" id="IPR000999">
    <property type="entry name" value="RNase_III_dom"/>
</dbReference>
<dbReference type="SUPFAM" id="SSF54768">
    <property type="entry name" value="dsRNA-binding domain-like"/>
    <property type="match status" value="1"/>
</dbReference>
<dbReference type="Pfam" id="PF00035">
    <property type="entry name" value="dsrm"/>
    <property type="match status" value="1"/>
</dbReference>
<evidence type="ECO:0000313" key="8">
    <source>
        <dbReference type="Proteomes" id="UP001055172"/>
    </source>
</evidence>
<comment type="caution">
    <text evidence="7">The sequence shown here is derived from an EMBL/GenBank/DDBJ whole genome shotgun (WGS) entry which is preliminary data.</text>
</comment>
<dbReference type="SMART" id="SM00535">
    <property type="entry name" value="RIBOc"/>
    <property type="match status" value="1"/>
</dbReference>
<feature type="region of interest" description="Disordered" evidence="5">
    <location>
        <begin position="1"/>
        <end position="20"/>
    </location>
</feature>
<keyword evidence="4" id="KW-0694">RNA-binding</keyword>
<reference evidence="7 8" key="1">
    <citation type="submission" date="2021-07" db="EMBL/GenBank/DDBJ databases">
        <title>Genome data of Colletotrichum spaethianum.</title>
        <authorList>
            <person name="Utami Y.D."/>
            <person name="Hiruma K."/>
        </authorList>
    </citation>
    <scope>NUCLEOTIDE SEQUENCE [LARGE SCALE GENOMIC DNA]</scope>
    <source>
        <strain evidence="7 8">MAFF 242679</strain>
    </source>
</reference>
<evidence type="ECO:0000256" key="1">
    <source>
        <dbReference type="ARBA" id="ARBA00022722"/>
    </source>
</evidence>
<organism evidence="7 8">
    <name type="scientific">Colletotrichum liriopes</name>
    <dbReference type="NCBI Taxonomy" id="708192"/>
    <lineage>
        <taxon>Eukaryota</taxon>
        <taxon>Fungi</taxon>
        <taxon>Dikarya</taxon>
        <taxon>Ascomycota</taxon>
        <taxon>Pezizomycotina</taxon>
        <taxon>Sordariomycetes</taxon>
        <taxon>Hypocreomycetidae</taxon>
        <taxon>Glomerellales</taxon>
        <taxon>Glomerellaceae</taxon>
        <taxon>Colletotrichum</taxon>
        <taxon>Colletotrichum spaethianum species complex</taxon>
    </lineage>
</organism>
<dbReference type="Gene3D" id="1.10.1520.10">
    <property type="entry name" value="Ribonuclease III domain"/>
    <property type="match status" value="1"/>
</dbReference>
<gene>
    <name evidence="7" type="ORF">ColLi_08536</name>
</gene>
<dbReference type="PANTHER" id="PTHR11207">
    <property type="entry name" value="RIBONUCLEASE III"/>
    <property type="match status" value="1"/>
</dbReference>
<evidence type="ECO:0000256" key="4">
    <source>
        <dbReference type="ARBA" id="ARBA00022884"/>
    </source>
</evidence>
<dbReference type="SMART" id="SM00358">
    <property type="entry name" value="DSRM"/>
    <property type="match status" value="1"/>
</dbReference>
<evidence type="ECO:0000259" key="6">
    <source>
        <dbReference type="PROSITE" id="PS50142"/>
    </source>
</evidence>
<dbReference type="Gene3D" id="3.30.160.20">
    <property type="match status" value="1"/>
</dbReference>
<dbReference type="Pfam" id="PF00636">
    <property type="entry name" value="Ribonuclease_3"/>
    <property type="match status" value="1"/>
</dbReference>
<dbReference type="CDD" id="cd00593">
    <property type="entry name" value="RIBOc"/>
    <property type="match status" value="1"/>
</dbReference>
<evidence type="ECO:0000256" key="2">
    <source>
        <dbReference type="ARBA" id="ARBA00022759"/>
    </source>
</evidence>
<evidence type="ECO:0000313" key="7">
    <source>
        <dbReference type="EMBL" id="GJC85698.1"/>
    </source>
</evidence>
<keyword evidence="1" id="KW-0540">Nuclease</keyword>